<dbReference type="GO" id="GO:0070131">
    <property type="term" value="P:positive regulation of mitochondrial translation"/>
    <property type="evidence" value="ECO:0007669"/>
    <property type="project" value="TreeGrafter"/>
</dbReference>
<sequence>MMMKLITKLFRRSITISLNQQRKLHYPAVDDLKQLREKEEQKIDGEFVSVECKPTELLKQLMKDDQTLQSRVERIQKEFKIYEYFSSCVPTSFRDKHWLYLLKTNDIHERVRYFYFMGLTEQREANDKQKEEAKRAAKSEKFMENLEKFERGEMVYGAPGYTFLFYKRSITEFYFWNAMQLAMQEQMPRLLFDCQFLPNMQTKEYGRVLRSAGHAFFTNLESRMALPASFINVNESDPNTKNLISKHIVPSGTSDYHKHQKINPDFYRNDPFHDSKSAGRSSDERDQVIYLSKYATETLKGPLIHKAYILPLTFDSKKETVGAVRRGNYRAMYFPIRDYIEWKCGGFKLAFVVTAKILQEVASNGGDWKSALDLYVPIINRRTFSERREIMGEEETRLVNETREEKRQINEYILQTIGNQPPYFETRNQEKYGKILNEYANKLEFF</sequence>
<dbReference type="Gene3D" id="3.40.1280.30">
    <property type="match status" value="1"/>
</dbReference>
<evidence type="ECO:0000256" key="1">
    <source>
        <dbReference type="ARBA" id="ARBA00022603"/>
    </source>
</evidence>
<dbReference type="OrthoDB" id="9976048at2759"/>
<keyword evidence="2" id="KW-0808">Transferase</keyword>
<evidence type="ECO:0000313" key="5">
    <source>
        <dbReference type="EMBL" id="CAD2135415.1"/>
    </source>
</evidence>
<comment type="caution">
    <text evidence="5">The sequence shown here is derived from an EMBL/GenBank/DDBJ whole genome shotgun (WGS) entry which is preliminary data.</text>
</comment>
<accession>A0A6V7TY40</accession>
<dbReference type="GO" id="GO:0097745">
    <property type="term" value="P:mitochondrial tRNA 5'-end processing"/>
    <property type="evidence" value="ECO:0007669"/>
    <property type="project" value="TreeGrafter"/>
</dbReference>
<evidence type="ECO:0000313" key="6">
    <source>
        <dbReference type="Proteomes" id="UP000580250"/>
    </source>
</evidence>
<gene>
    <name evidence="5" type="ORF">MENT_LOCUS4721</name>
</gene>
<dbReference type="PANTHER" id="PTHR13563">
    <property type="entry name" value="TRNA (GUANINE-9-) METHYLTRANSFERASE"/>
    <property type="match status" value="1"/>
</dbReference>
<dbReference type="AlphaFoldDB" id="A0A6V7TY40"/>
<evidence type="ECO:0000259" key="4">
    <source>
        <dbReference type="PROSITE" id="PS51675"/>
    </source>
</evidence>
<keyword evidence="1" id="KW-0489">Methyltransferase</keyword>
<dbReference type="GO" id="GO:0008168">
    <property type="term" value="F:methyltransferase activity"/>
    <property type="evidence" value="ECO:0007669"/>
    <property type="project" value="UniProtKB-KW"/>
</dbReference>
<reference evidence="5 6" key="1">
    <citation type="submission" date="2020-08" db="EMBL/GenBank/DDBJ databases">
        <authorList>
            <person name="Koutsovoulos G."/>
            <person name="Danchin GJ E."/>
        </authorList>
    </citation>
    <scope>NUCLEOTIDE SEQUENCE [LARGE SCALE GENOMIC DNA]</scope>
</reference>
<name>A0A6V7TY40_MELEN</name>
<protein>
    <recommendedName>
        <fullName evidence="4">SAM-dependent MTase TRM10-type domain-containing protein</fullName>
    </recommendedName>
</protein>
<feature type="domain" description="SAM-dependent MTase TRM10-type" evidence="4">
    <location>
        <begin position="175"/>
        <end position="385"/>
    </location>
</feature>
<dbReference type="InterPro" id="IPR028564">
    <property type="entry name" value="MT_TRM10-typ"/>
</dbReference>
<proteinExistence type="predicted"/>
<dbReference type="PROSITE" id="PS51675">
    <property type="entry name" value="SAM_MT_TRM10"/>
    <property type="match status" value="1"/>
</dbReference>
<dbReference type="EMBL" id="CAJEWN010000016">
    <property type="protein sequence ID" value="CAD2135415.1"/>
    <property type="molecule type" value="Genomic_DNA"/>
</dbReference>
<evidence type="ECO:0000256" key="2">
    <source>
        <dbReference type="ARBA" id="ARBA00022679"/>
    </source>
</evidence>
<dbReference type="InterPro" id="IPR038459">
    <property type="entry name" value="MT_TRM10-typ_sf"/>
</dbReference>
<keyword evidence="3" id="KW-0949">S-adenosyl-L-methionine</keyword>
<dbReference type="GO" id="GO:0032259">
    <property type="term" value="P:methylation"/>
    <property type="evidence" value="ECO:0007669"/>
    <property type="project" value="UniProtKB-KW"/>
</dbReference>
<dbReference type="PANTHER" id="PTHR13563:SF5">
    <property type="entry name" value="TRNA METHYLTRANSFERASE 10 HOMOLOG C"/>
    <property type="match status" value="1"/>
</dbReference>
<dbReference type="Proteomes" id="UP000580250">
    <property type="component" value="Unassembled WGS sequence"/>
</dbReference>
<dbReference type="GO" id="GO:0000049">
    <property type="term" value="F:tRNA binding"/>
    <property type="evidence" value="ECO:0007669"/>
    <property type="project" value="TreeGrafter"/>
</dbReference>
<dbReference type="GO" id="GO:0005654">
    <property type="term" value="C:nucleoplasm"/>
    <property type="evidence" value="ECO:0007669"/>
    <property type="project" value="TreeGrafter"/>
</dbReference>
<dbReference type="InterPro" id="IPR007356">
    <property type="entry name" value="tRNA_m1G_MeTrfase_euk"/>
</dbReference>
<organism evidence="5 6">
    <name type="scientific">Meloidogyne enterolobii</name>
    <name type="common">Root-knot nematode worm</name>
    <name type="synonym">Meloidogyne mayaguensis</name>
    <dbReference type="NCBI Taxonomy" id="390850"/>
    <lineage>
        <taxon>Eukaryota</taxon>
        <taxon>Metazoa</taxon>
        <taxon>Ecdysozoa</taxon>
        <taxon>Nematoda</taxon>
        <taxon>Chromadorea</taxon>
        <taxon>Rhabditida</taxon>
        <taxon>Tylenchina</taxon>
        <taxon>Tylenchomorpha</taxon>
        <taxon>Tylenchoidea</taxon>
        <taxon>Meloidogynidae</taxon>
        <taxon>Meloidogyninae</taxon>
        <taxon>Meloidogyne</taxon>
    </lineage>
</organism>
<evidence type="ECO:0000256" key="3">
    <source>
        <dbReference type="ARBA" id="ARBA00022691"/>
    </source>
</evidence>
<dbReference type="GO" id="GO:0005739">
    <property type="term" value="C:mitochondrion"/>
    <property type="evidence" value="ECO:0007669"/>
    <property type="project" value="TreeGrafter"/>
</dbReference>